<comment type="caution">
    <text evidence="4">The sequence shown here is derived from an EMBL/GenBank/DDBJ whole genome shotgun (WGS) entry which is preliminary data.</text>
</comment>
<dbReference type="InterPro" id="IPR003675">
    <property type="entry name" value="Rce1/LyrA-like_dom"/>
</dbReference>
<name>A0ABW3PFU8_9LACO</name>
<feature type="transmembrane region" description="Helical" evidence="2">
    <location>
        <begin position="251"/>
        <end position="269"/>
    </location>
</feature>
<feature type="transmembrane region" description="Helical" evidence="2">
    <location>
        <begin position="182"/>
        <end position="201"/>
    </location>
</feature>
<feature type="transmembrane region" description="Helical" evidence="2">
    <location>
        <begin position="12"/>
        <end position="33"/>
    </location>
</feature>
<keyword evidence="5" id="KW-1185">Reference proteome</keyword>
<comment type="similarity">
    <text evidence="1">Belongs to the UPF0177 family.</text>
</comment>
<sequence>MKTLTTNRDRTLSLIFKVQCLLIFITLTGNLWLNFQNSLSDFGGFSTIVILILTALLGFLIPKISQPATNSLLNQITKTVVRLIVTAFFPTAAFASIALLLHPLITQVHLTKMPIIYLAFLMSLINLIPYLKLLSASEPRSITRMMFIFSYLFYFPTAFNQLEILGYDVSDQFNVWITFNPTITLLILAYLFLFASTFYIMIRWGFSLPKLKLNSKVNFGWLILIIAPTLLELTEPARSWQGLLHHLTPHVVSGPITYLIVIIITVCCYEEIIFRYALLWPLSQTNKRPASFSQMTSGILISSLLFSFWHFTNLQTNGLTATLLQVASAIGTGFILATICLYTGTIWIGVILHSLMDLVSTTSVSSVFSQTPNLFETGFMLIVAGIEISCAILLLLSKSNQLAFRQTMNRIKIS</sequence>
<evidence type="ECO:0000313" key="5">
    <source>
        <dbReference type="Proteomes" id="UP001597156"/>
    </source>
</evidence>
<feature type="transmembrane region" description="Helical" evidence="2">
    <location>
        <begin position="213"/>
        <end position="231"/>
    </location>
</feature>
<feature type="transmembrane region" description="Helical" evidence="2">
    <location>
        <begin position="83"/>
        <end position="102"/>
    </location>
</feature>
<evidence type="ECO:0000256" key="2">
    <source>
        <dbReference type="SAM" id="Phobius"/>
    </source>
</evidence>
<dbReference type="EC" id="3.4.-.-" evidence="4"/>
<gene>
    <name evidence="4" type="ORF">ACFQ22_07055</name>
</gene>
<keyword evidence="2" id="KW-0812">Transmembrane</keyword>
<evidence type="ECO:0000313" key="4">
    <source>
        <dbReference type="EMBL" id="MFD1125109.1"/>
    </source>
</evidence>
<dbReference type="Pfam" id="PF02517">
    <property type="entry name" value="Rce1-like"/>
    <property type="match status" value="1"/>
</dbReference>
<keyword evidence="4" id="KW-0378">Hydrolase</keyword>
<evidence type="ECO:0000256" key="1">
    <source>
        <dbReference type="ARBA" id="ARBA00009067"/>
    </source>
</evidence>
<feature type="transmembrane region" description="Helical" evidence="2">
    <location>
        <begin position="323"/>
        <end position="343"/>
    </location>
</feature>
<keyword evidence="2" id="KW-0472">Membrane</keyword>
<feature type="transmembrane region" description="Helical" evidence="2">
    <location>
        <begin position="374"/>
        <end position="396"/>
    </location>
</feature>
<feature type="transmembrane region" description="Helical" evidence="2">
    <location>
        <begin position="114"/>
        <end position="133"/>
    </location>
</feature>
<dbReference type="GO" id="GO:0016787">
    <property type="term" value="F:hydrolase activity"/>
    <property type="evidence" value="ECO:0007669"/>
    <property type="project" value="UniProtKB-KW"/>
</dbReference>
<evidence type="ECO:0000259" key="3">
    <source>
        <dbReference type="Pfam" id="PF02517"/>
    </source>
</evidence>
<dbReference type="Proteomes" id="UP001597156">
    <property type="component" value="Unassembled WGS sequence"/>
</dbReference>
<feature type="transmembrane region" description="Helical" evidence="2">
    <location>
        <begin position="145"/>
        <end position="162"/>
    </location>
</feature>
<reference evidence="5" key="1">
    <citation type="journal article" date="2019" name="Int. J. Syst. Evol. Microbiol.">
        <title>The Global Catalogue of Microorganisms (GCM) 10K type strain sequencing project: providing services to taxonomists for standard genome sequencing and annotation.</title>
        <authorList>
            <consortium name="The Broad Institute Genomics Platform"/>
            <consortium name="The Broad Institute Genome Sequencing Center for Infectious Disease"/>
            <person name="Wu L."/>
            <person name="Ma J."/>
        </authorList>
    </citation>
    <scope>NUCLEOTIDE SEQUENCE [LARGE SCALE GENOMIC DNA]</scope>
    <source>
        <strain evidence="5">CCUG 71848</strain>
    </source>
</reference>
<feature type="domain" description="CAAX prenyl protease 2/Lysostaphin resistance protein A-like" evidence="3">
    <location>
        <begin position="255"/>
        <end position="359"/>
    </location>
</feature>
<protein>
    <submittedName>
        <fullName evidence="4">CPBP family intramembrane glutamic endopeptidase</fullName>
        <ecNumber evidence="4">3.4.-.-</ecNumber>
    </submittedName>
</protein>
<feature type="transmembrane region" description="Helical" evidence="2">
    <location>
        <begin position="45"/>
        <end position="62"/>
    </location>
</feature>
<accession>A0ABW3PFU8</accession>
<keyword evidence="2" id="KW-1133">Transmembrane helix</keyword>
<dbReference type="RefSeq" id="WP_121978035.1">
    <property type="nucleotide sequence ID" value="NZ_JBHTLH010000019.1"/>
</dbReference>
<organism evidence="4 5">
    <name type="scientific">Lentilactobacillus raoultii</name>
    <dbReference type="NCBI Taxonomy" id="1987503"/>
    <lineage>
        <taxon>Bacteria</taxon>
        <taxon>Bacillati</taxon>
        <taxon>Bacillota</taxon>
        <taxon>Bacilli</taxon>
        <taxon>Lactobacillales</taxon>
        <taxon>Lactobacillaceae</taxon>
        <taxon>Lentilactobacillus</taxon>
    </lineage>
</organism>
<dbReference type="EMBL" id="JBHTLH010000019">
    <property type="protein sequence ID" value="MFD1125109.1"/>
    <property type="molecule type" value="Genomic_DNA"/>
</dbReference>
<proteinExistence type="inferred from homology"/>